<evidence type="ECO:0008006" key="5">
    <source>
        <dbReference type="Google" id="ProtNLM"/>
    </source>
</evidence>
<comment type="caution">
    <text evidence="3">The sequence shown here is derived from an EMBL/GenBank/DDBJ whole genome shotgun (WGS) entry which is preliminary data.</text>
</comment>
<dbReference type="Pfam" id="PF11772">
    <property type="entry name" value="EpuA"/>
    <property type="match status" value="1"/>
</dbReference>
<keyword evidence="4" id="KW-1185">Reference proteome</keyword>
<gene>
    <name evidence="3" type="ORF">QI30_12025</name>
</gene>
<evidence type="ECO:0000313" key="3">
    <source>
        <dbReference type="EMBL" id="RUS55635.1"/>
    </source>
</evidence>
<protein>
    <recommendedName>
        <fullName evidence="5">DNA-directed RNA polymerase subunit beta</fullName>
    </recommendedName>
</protein>
<dbReference type="RefSeq" id="WP_020189114.1">
    <property type="nucleotide sequence ID" value="NZ_JTFC01000031.1"/>
</dbReference>
<keyword evidence="2" id="KW-1133">Transmembrane helix</keyword>
<keyword evidence="2" id="KW-0812">Transmembrane</keyword>
<dbReference type="EMBL" id="JTFC01000031">
    <property type="protein sequence ID" value="RUS55635.1"/>
    <property type="molecule type" value="Genomic_DNA"/>
</dbReference>
<keyword evidence="2" id="KW-0472">Membrane</keyword>
<sequence>MTEETKQTRMQKRQDRKVKKEKRVQEELPQDVLTEQPIVSIGFASWITRILIVVVLFLVVALVGSMIGYGVIGDGNPLQVLNPGTWTHIFDIMNGKMD</sequence>
<evidence type="ECO:0000256" key="2">
    <source>
        <dbReference type="SAM" id="Phobius"/>
    </source>
</evidence>
<organism evidence="3 4">
    <name type="scientific">Candidatus Kurthia intestinigallinarum</name>
    <dbReference type="NCBI Taxonomy" id="1562256"/>
    <lineage>
        <taxon>Bacteria</taxon>
        <taxon>Bacillati</taxon>
        <taxon>Bacillota</taxon>
        <taxon>Bacilli</taxon>
        <taxon>Bacillales</taxon>
        <taxon>Caryophanaceae</taxon>
        <taxon>Kurthia</taxon>
    </lineage>
</organism>
<dbReference type="OrthoDB" id="2300232at2"/>
<accession>A0A433RTZ2</accession>
<dbReference type="Proteomes" id="UP000288623">
    <property type="component" value="Unassembled WGS sequence"/>
</dbReference>
<proteinExistence type="predicted"/>
<feature type="transmembrane region" description="Helical" evidence="2">
    <location>
        <begin position="50"/>
        <end position="72"/>
    </location>
</feature>
<evidence type="ECO:0000256" key="1">
    <source>
        <dbReference type="SAM" id="MobiDB-lite"/>
    </source>
</evidence>
<dbReference type="AlphaFoldDB" id="A0A433RTZ2"/>
<name>A0A433RTZ2_9BACL</name>
<evidence type="ECO:0000313" key="4">
    <source>
        <dbReference type="Proteomes" id="UP000288623"/>
    </source>
</evidence>
<dbReference type="InterPro" id="IPR024596">
    <property type="entry name" value="RNApol_su_b/EpuA"/>
</dbReference>
<feature type="compositionally biased region" description="Basic residues" evidence="1">
    <location>
        <begin position="9"/>
        <end position="22"/>
    </location>
</feature>
<feature type="region of interest" description="Disordered" evidence="1">
    <location>
        <begin position="1"/>
        <end position="26"/>
    </location>
</feature>
<reference evidence="3 4" key="1">
    <citation type="submission" date="2014-11" db="EMBL/GenBank/DDBJ databases">
        <title>Genome sequence and analysis of novel Kurthia sp.</title>
        <authorList>
            <person name="Lawson J.N."/>
            <person name="Gonzalez J.E."/>
            <person name="Rinauldi L."/>
            <person name="Xuan Z."/>
            <person name="Firman A."/>
            <person name="Shaddox L."/>
            <person name="Trudeau A."/>
            <person name="Shah S."/>
            <person name="Reiman D."/>
        </authorList>
    </citation>
    <scope>NUCLEOTIDE SEQUENCE [LARGE SCALE GENOMIC DNA]</scope>
    <source>
        <strain evidence="3 4">3B1D</strain>
    </source>
</reference>